<evidence type="ECO:0000256" key="1">
    <source>
        <dbReference type="ARBA" id="ARBA00004571"/>
    </source>
</evidence>
<dbReference type="InterPro" id="IPR037066">
    <property type="entry name" value="Plug_dom_sf"/>
</dbReference>
<dbReference type="PROSITE" id="PS52016">
    <property type="entry name" value="TONB_DEPENDENT_REC_3"/>
    <property type="match status" value="1"/>
</dbReference>
<evidence type="ECO:0000259" key="13">
    <source>
        <dbReference type="Pfam" id="PF07715"/>
    </source>
</evidence>
<dbReference type="InterPro" id="IPR000531">
    <property type="entry name" value="Beta-barrel_TonB"/>
</dbReference>
<keyword evidence="6 11" id="KW-0798">TonB box</keyword>
<reference evidence="14" key="1">
    <citation type="journal article" date="2020" name="mSystems">
        <title>Genome- and Community-Level Interaction Insights into Carbon Utilization and Element Cycling Functions of Hydrothermarchaeota in Hydrothermal Sediment.</title>
        <authorList>
            <person name="Zhou Z."/>
            <person name="Liu Y."/>
            <person name="Xu W."/>
            <person name="Pan J."/>
            <person name="Luo Z.H."/>
            <person name="Li M."/>
        </authorList>
    </citation>
    <scope>NUCLEOTIDE SEQUENCE [LARGE SCALE GENOMIC DNA]</scope>
    <source>
        <strain evidence="14">HyVt-533</strain>
    </source>
</reference>
<accession>A0A7V5NZ76</accession>
<organism evidence="14">
    <name type="scientific">Thermodesulfatator atlanticus</name>
    <dbReference type="NCBI Taxonomy" id="501497"/>
    <lineage>
        <taxon>Bacteria</taxon>
        <taxon>Pseudomonadati</taxon>
        <taxon>Thermodesulfobacteriota</taxon>
        <taxon>Thermodesulfobacteria</taxon>
        <taxon>Thermodesulfobacteriales</taxon>
        <taxon>Thermodesulfatatoraceae</taxon>
        <taxon>Thermodesulfatator</taxon>
    </lineage>
</organism>
<evidence type="ECO:0000313" key="14">
    <source>
        <dbReference type="EMBL" id="HHI96939.1"/>
    </source>
</evidence>
<evidence type="ECO:0000256" key="11">
    <source>
        <dbReference type="RuleBase" id="RU003357"/>
    </source>
</evidence>
<dbReference type="EMBL" id="DROK01000108">
    <property type="protein sequence ID" value="HHI96939.1"/>
    <property type="molecule type" value="Genomic_DNA"/>
</dbReference>
<feature type="domain" description="TonB-dependent receptor-like beta-barrel" evidence="12">
    <location>
        <begin position="243"/>
        <end position="650"/>
    </location>
</feature>
<dbReference type="Gene3D" id="2.170.130.10">
    <property type="entry name" value="TonB-dependent receptor, plug domain"/>
    <property type="match status" value="1"/>
</dbReference>
<keyword evidence="5" id="KW-0732">Signal</keyword>
<evidence type="ECO:0000256" key="3">
    <source>
        <dbReference type="ARBA" id="ARBA00022452"/>
    </source>
</evidence>
<sequence>MSLLLVGLILWYLLGGPLQADDTLPELEVLLDQATEAATVSRLNLDQIPSSFTVFDRQMIERSGATTIAELLRFVPGLEVIRENNGTYHLIIRGNYSDRRVLILWDGQPLNHLLLRRALSFVGALPVDILERIEISRGPSSAVYGSYAVGGVINLVPRRWDNAGEIGGALGHFDSGRGFVSGGFIKGDWEFQFSAGGSTTNGDHFHVKDAAGIPGQVDTHQDTDWQEFRLRYRQLGLKFFRFHVMLSHYYGLSDRLGRSNDPENDYKQLGGQITYQVKLNSRTSGHFYLNWRQNILDYGTFYVFHPASQEIPPVRRFLLRFPDPYDLPTLASEKGRLRELVYGFYLDTHTRQHHLRLGTEFLENGIRSAGLKANRSLPDFRPLPDLERQHSPWFIRTERMWAIYVQDQWELSAKNELNLGLRFDKYNGFKGQLSPRFVWIHRFSNRFIAKFIYGHGFRIPDLDALYDNHAPLVSGNPDLDPEKLDSLETVFIWKPRPGHRLSLSLFRMWLKDVLGRRNPVGIGGWTYQQGGDEDVWGGELSYHYRGLHWDIYLYGSYQWGENEFDEPRPYVANVLAGGIVSYTFGHLPLEINLGLNYVGPRWREKYNPVRGKDLYIPDPRDKLEDYTNVNLKVRYHLTPRLTLWLGATNLFDDDIRYPSSLGGIPEDYRENGRYLEVGVRLRF</sequence>
<dbReference type="Pfam" id="PF07715">
    <property type="entry name" value="Plug"/>
    <property type="match status" value="1"/>
</dbReference>
<evidence type="ECO:0000256" key="6">
    <source>
        <dbReference type="ARBA" id="ARBA00023077"/>
    </source>
</evidence>
<name>A0A7V5NZ76_9BACT</name>
<proteinExistence type="inferred from homology"/>
<comment type="similarity">
    <text evidence="10 11">Belongs to the TonB-dependent receptor family.</text>
</comment>
<evidence type="ECO:0000256" key="2">
    <source>
        <dbReference type="ARBA" id="ARBA00022448"/>
    </source>
</evidence>
<evidence type="ECO:0000259" key="12">
    <source>
        <dbReference type="Pfam" id="PF00593"/>
    </source>
</evidence>
<keyword evidence="2 10" id="KW-0813">Transport</keyword>
<dbReference type="GO" id="GO:0015344">
    <property type="term" value="F:siderophore uptake transmembrane transporter activity"/>
    <property type="evidence" value="ECO:0007669"/>
    <property type="project" value="TreeGrafter"/>
</dbReference>
<dbReference type="Pfam" id="PF00593">
    <property type="entry name" value="TonB_dep_Rec_b-barrel"/>
    <property type="match status" value="1"/>
</dbReference>
<dbReference type="InterPro" id="IPR036942">
    <property type="entry name" value="Beta-barrel_TonB_sf"/>
</dbReference>
<dbReference type="InterPro" id="IPR012910">
    <property type="entry name" value="Plug_dom"/>
</dbReference>
<dbReference type="SUPFAM" id="SSF56935">
    <property type="entry name" value="Porins"/>
    <property type="match status" value="1"/>
</dbReference>
<dbReference type="GO" id="GO:0044718">
    <property type="term" value="P:siderophore transmembrane transport"/>
    <property type="evidence" value="ECO:0007669"/>
    <property type="project" value="TreeGrafter"/>
</dbReference>
<dbReference type="InterPro" id="IPR039426">
    <property type="entry name" value="TonB-dep_rcpt-like"/>
</dbReference>
<feature type="domain" description="TonB-dependent receptor plug" evidence="13">
    <location>
        <begin position="46"/>
        <end position="152"/>
    </location>
</feature>
<dbReference type="AlphaFoldDB" id="A0A7V5NZ76"/>
<keyword evidence="7 10" id="KW-0472">Membrane</keyword>
<dbReference type="InterPro" id="IPR010917">
    <property type="entry name" value="TonB_rcpt_CS"/>
</dbReference>
<dbReference type="CDD" id="cd01347">
    <property type="entry name" value="ligand_gated_channel"/>
    <property type="match status" value="1"/>
</dbReference>
<evidence type="ECO:0000256" key="10">
    <source>
        <dbReference type="PROSITE-ProRule" id="PRU01360"/>
    </source>
</evidence>
<dbReference type="PROSITE" id="PS01156">
    <property type="entry name" value="TONB_DEPENDENT_REC_2"/>
    <property type="match status" value="1"/>
</dbReference>
<dbReference type="GO" id="GO:0009279">
    <property type="term" value="C:cell outer membrane"/>
    <property type="evidence" value="ECO:0007669"/>
    <property type="project" value="UniProtKB-SubCell"/>
</dbReference>
<dbReference type="Gene3D" id="2.40.170.20">
    <property type="entry name" value="TonB-dependent receptor, beta-barrel domain"/>
    <property type="match status" value="1"/>
</dbReference>
<evidence type="ECO:0000256" key="9">
    <source>
        <dbReference type="ARBA" id="ARBA00023237"/>
    </source>
</evidence>
<protein>
    <submittedName>
        <fullName evidence="14">TonB-dependent receptor</fullName>
    </submittedName>
</protein>
<keyword evidence="3 10" id="KW-1134">Transmembrane beta strand</keyword>
<evidence type="ECO:0000256" key="7">
    <source>
        <dbReference type="ARBA" id="ARBA00023136"/>
    </source>
</evidence>
<dbReference type="Proteomes" id="UP000886101">
    <property type="component" value="Unassembled WGS sequence"/>
</dbReference>
<keyword evidence="4 10" id="KW-0812">Transmembrane</keyword>
<evidence type="ECO:0000256" key="4">
    <source>
        <dbReference type="ARBA" id="ARBA00022692"/>
    </source>
</evidence>
<keyword evidence="9 10" id="KW-0998">Cell outer membrane</keyword>
<evidence type="ECO:0000256" key="8">
    <source>
        <dbReference type="ARBA" id="ARBA00023170"/>
    </source>
</evidence>
<evidence type="ECO:0000256" key="5">
    <source>
        <dbReference type="ARBA" id="ARBA00022729"/>
    </source>
</evidence>
<dbReference type="PANTHER" id="PTHR30069:SF29">
    <property type="entry name" value="HEMOGLOBIN AND HEMOGLOBIN-HAPTOGLOBIN-BINDING PROTEIN 1-RELATED"/>
    <property type="match status" value="1"/>
</dbReference>
<gene>
    <name evidence="14" type="ORF">ENJ96_03725</name>
</gene>
<dbReference type="PANTHER" id="PTHR30069">
    <property type="entry name" value="TONB-DEPENDENT OUTER MEMBRANE RECEPTOR"/>
    <property type="match status" value="1"/>
</dbReference>
<keyword evidence="8 14" id="KW-0675">Receptor</keyword>
<comment type="caution">
    <text evidence="14">The sequence shown here is derived from an EMBL/GenBank/DDBJ whole genome shotgun (WGS) entry which is preliminary data.</text>
</comment>
<comment type="subcellular location">
    <subcellularLocation>
        <location evidence="1 10">Cell outer membrane</location>
        <topology evidence="1 10">Multi-pass membrane protein</topology>
    </subcellularLocation>
</comment>